<dbReference type="RefSeq" id="WP_354634780.1">
    <property type="nucleotide sequence ID" value="NZ_CP159837.1"/>
</dbReference>
<sequence>MPSGYMAIRPYDFCTGEWPESPYDFPRSLRTVPLSPTKESLPKESLPNNK</sequence>
<name>A0AAU8J7G7_9CYAN</name>
<dbReference type="EMBL" id="CP159837">
    <property type="protein sequence ID" value="XCM35073.1"/>
    <property type="molecule type" value="Genomic_DNA"/>
</dbReference>
<dbReference type="AlphaFoldDB" id="A0AAU8J7G7"/>
<accession>A0AAU8J7G7</accession>
<evidence type="ECO:0000313" key="2">
    <source>
        <dbReference type="EMBL" id="XCM35073.1"/>
    </source>
</evidence>
<feature type="region of interest" description="Disordered" evidence="1">
    <location>
        <begin position="29"/>
        <end position="50"/>
    </location>
</feature>
<reference evidence="2" key="1">
    <citation type="submission" date="2024-07" db="EMBL/GenBank/DDBJ databases">
        <authorList>
            <person name="Kim Y.J."/>
            <person name="Jeong J.Y."/>
        </authorList>
    </citation>
    <scope>NUCLEOTIDE SEQUENCE</scope>
    <source>
        <strain evidence="2">GIHE-MW2</strain>
    </source>
</reference>
<organism evidence="2">
    <name type="scientific">Planktothricoides raciborskii GIHE-MW2</name>
    <dbReference type="NCBI Taxonomy" id="2792601"/>
    <lineage>
        <taxon>Bacteria</taxon>
        <taxon>Bacillati</taxon>
        <taxon>Cyanobacteriota</taxon>
        <taxon>Cyanophyceae</taxon>
        <taxon>Oscillatoriophycideae</taxon>
        <taxon>Oscillatoriales</taxon>
        <taxon>Oscillatoriaceae</taxon>
        <taxon>Planktothricoides</taxon>
    </lineage>
</organism>
<protein>
    <submittedName>
        <fullName evidence="2">Uncharacterized protein</fullName>
    </submittedName>
</protein>
<proteinExistence type="predicted"/>
<evidence type="ECO:0000256" key="1">
    <source>
        <dbReference type="SAM" id="MobiDB-lite"/>
    </source>
</evidence>
<gene>
    <name evidence="2" type="ORF">ABWT76_003727</name>
</gene>